<feature type="region of interest" description="Disordered" evidence="1">
    <location>
        <begin position="68"/>
        <end position="107"/>
    </location>
</feature>
<dbReference type="EMBL" id="MU069449">
    <property type="protein sequence ID" value="KAF5843048.1"/>
    <property type="molecule type" value="Genomic_DNA"/>
</dbReference>
<evidence type="ECO:0008006" key="4">
    <source>
        <dbReference type="Google" id="ProtNLM"/>
    </source>
</evidence>
<reference evidence="2" key="1">
    <citation type="submission" date="2017-08" db="EMBL/GenBank/DDBJ databases">
        <authorList>
            <person name="Polle J.E."/>
            <person name="Barry K."/>
            <person name="Cushman J."/>
            <person name="Schmutz J."/>
            <person name="Tran D."/>
            <person name="Hathwaick L.T."/>
            <person name="Yim W.C."/>
            <person name="Jenkins J."/>
            <person name="Mckie-Krisberg Z.M."/>
            <person name="Prochnik S."/>
            <person name="Lindquist E."/>
            <person name="Dockter R.B."/>
            <person name="Adam C."/>
            <person name="Molina H."/>
            <person name="Bunkerborg J."/>
            <person name="Jin E."/>
            <person name="Buchheim M."/>
            <person name="Magnuson J."/>
        </authorList>
    </citation>
    <scope>NUCLEOTIDE SEQUENCE</scope>
    <source>
        <strain evidence="2">CCAP 19/18</strain>
    </source>
</reference>
<feature type="compositionally biased region" description="Polar residues" evidence="1">
    <location>
        <begin position="79"/>
        <end position="107"/>
    </location>
</feature>
<comment type="caution">
    <text evidence="2">The sequence shown here is derived from an EMBL/GenBank/DDBJ whole genome shotgun (WGS) entry which is preliminary data.</text>
</comment>
<protein>
    <recommendedName>
        <fullName evidence="4">Encoded protein</fullName>
    </recommendedName>
</protein>
<evidence type="ECO:0000256" key="1">
    <source>
        <dbReference type="SAM" id="MobiDB-lite"/>
    </source>
</evidence>
<sequence>MIPALNSQTSLASRAHAHYPSTCPQRAIKGTRPAHTIMAAASSNGANGAPEERRQLAVATQLVHASTSVEDPYGGSTPPLWQTATFRQPNATSNGPYDYTRSGNPTR</sequence>
<evidence type="ECO:0000313" key="3">
    <source>
        <dbReference type="Proteomes" id="UP000815325"/>
    </source>
</evidence>
<organism evidence="2 3">
    <name type="scientific">Dunaliella salina</name>
    <name type="common">Green alga</name>
    <name type="synonym">Protococcus salinus</name>
    <dbReference type="NCBI Taxonomy" id="3046"/>
    <lineage>
        <taxon>Eukaryota</taxon>
        <taxon>Viridiplantae</taxon>
        <taxon>Chlorophyta</taxon>
        <taxon>core chlorophytes</taxon>
        <taxon>Chlorophyceae</taxon>
        <taxon>CS clade</taxon>
        <taxon>Chlamydomonadales</taxon>
        <taxon>Dunaliellaceae</taxon>
        <taxon>Dunaliella</taxon>
    </lineage>
</organism>
<keyword evidence="3" id="KW-1185">Reference proteome</keyword>
<evidence type="ECO:0000313" key="2">
    <source>
        <dbReference type="EMBL" id="KAF5843048.1"/>
    </source>
</evidence>
<feature type="compositionally biased region" description="Polar residues" evidence="1">
    <location>
        <begin position="1"/>
        <end position="12"/>
    </location>
</feature>
<feature type="region of interest" description="Disordered" evidence="1">
    <location>
        <begin position="1"/>
        <end position="32"/>
    </location>
</feature>
<dbReference type="Gene3D" id="3.40.640.10">
    <property type="entry name" value="Type I PLP-dependent aspartate aminotransferase-like (Major domain)"/>
    <property type="match status" value="1"/>
</dbReference>
<name>A0ABQ7H891_DUNSA</name>
<accession>A0ABQ7H891</accession>
<dbReference type="InterPro" id="IPR015421">
    <property type="entry name" value="PyrdxlP-dep_Trfase_major"/>
</dbReference>
<dbReference type="Proteomes" id="UP000815325">
    <property type="component" value="Unassembled WGS sequence"/>
</dbReference>
<gene>
    <name evidence="2" type="ORF">DUNSADRAFT_2661</name>
</gene>
<proteinExistence type="predicted"/>